<dbReference type="PANTHER" id="PTHR34286">
    <property type="entry name" value="TRANSMEMBRANE PROTEIN"/>
    <property type="match status" value="1"/>
</dbReference>
<dbReference type="PANTHER" id="PTHR34286:SF1">
    <property type="entry name" value="TRANSMEMBRANE PROTEIN"/>
    <property type="match status" value="1"/>
</dbReference>
<gene>
    <name evidence="2" type="ORF">HJC23_000578</name>
</gene>
<evidence type="ECO:0000313" key="3">
    <source>
        <dbReference type="Proteomes" id="UP001516023"/>
    </source>
</evidence>
<feature type="region of interest" description="Disordered" evidence="1">
    <location>
        <begin position="92"/>
        <end position="115"/>
    </location>
</feature>
<sequence>MGGGGWYYVPKVRCSRHCINTEGEWSTLADVTKHRGWIDVWSLRRLSVWTPSGGWWPTPVAWKRNTAICAFGVFVVSSMIFKVSAEKERRPIPPYKHIPSQRWCKHAKEDDPSLP</sequence>
<keyword evidence="3" id="KW-1185">Reference proteome</keyword>
<organism evidence="2 3">
    <name type="scientific">Cyclotella cryptica</name>
    <dbReference type="NCBI Taxonomy" id="29204"/>
    <lineage>
        <taxon>Eukaryota</taxon>
        <taxon>Sar</taxon>
        <taxon>Stramenopiles</taxon>
        <taxon>Ochrophyta</taxon>
        <taxon>Bacillariophyta</taxon>
        <taxon>Coscinodiscophyceae</taxon>
        <taxon>Thalassiosirophycidae</taxon>
        <taxon>Stephanodiscales</taxon>
        <taxon>Stephanodiscaceae</taxon>
        <taxon>Cyclotella</taxon>
    </lineage>
</organism>
<name>A0ABD3PT19_9STRA</name>
<proteinExistence type="predicted"/>
<feature type="compositionally biased region" description="Basic and acidic residues" evidence="1">
    <location>
        <begin position="106"/>
        <end position="115"/>
    </location>
</feature>
<evidence type="ECO:0000256" key="1">
    <source>
        <dbReference type="SAM" id="MobiDB-lite"/>
    </source>
</evidence>
<dbReference type="AlphaFoldDB" id="A0ABD3PT19"/>
<comment type="caution">
    <text evidence="2">The sequence shown here is derived from an EMBL/GenBank/DDBJ whole genome shotgun (WGS) entry which is preliminary data.</text>
</comment>
<reference evidence="2 3" key="1">
    <citation type="journal article" date="2020" name="G3 (Bethesda)">
        <title>Improved Reference Genome for Cyclotella cryptica CCMP332, a Model for Cell Wall Morphogenesis, Salinity Adaptation, and Lipid Production in Diatoms (Bacillariophyta).</title>
        <authorList>
            <person name="Roberts W.R."/>
            <person name="Downey K.M."/>
            <person name="Ruck E.C."/>
            <person name="Traller J.C."/>
            <person name="Alverson A.J."/>
        </authorList>
    </citation>
    <scope>NUCLEOTIDE SEQUENCE [LARGE SCALE GENOMIC DNA]</scope>
    <source>
        <strain evidence="2 3">CCMP332</strain>
    </source>
</reference>
<accession>A0ABD3PT19</accession>
<dbReference type="EMBL" id="JABMIG020000117">
    <property type="protein sequence ID" value="KAL3791158.1"/>
    <property type="molecule type" value="Genomic_DNA"/>
</dbReference>
<protein>
    <submittedName>
        <fullName evidence="2">Uncharacterized protein</fullName>
    </submittedName>
</protein>
<evidence type="ECO:0000313" key="2">
    <source>
        <dbReference type="EMBL" id="KAL3791158.1"/>
    </source>
</evidence>
<dbReference type="Proteomes" id="UP001516023">
    <property type="component" value="Unassembled WGS sequence"/>
</dbReference>